<evidence type="ECO:0000313" key="3">
    <source>
        <dbReference type="Proteomes" id="UP000059188"/>
    </source>
</evidence>
<proteinExistence type="predicted"/>
<feature type="region of interest" description="Disordered" evidence="1">
    <location>
        <begin position="266"/>
        <end position="328"/>
    </location>
</feature>
<reference evidence="2 3" key="1">
    <citation type="submission" date="2014-11" db="EMBL/GenBank/DDBJ databases">
        <authorList>
            <person name="Wibberg Daniel"/>
        </authorList>
    </citation>
    <scope>NUCLEOTIDE SEQUENCE [LARGE SCALE GENOMIC DNA]</scope>
    <source>
        <strain evidence="2">Rhizoctonia solani AG1-IB 7/3/14</strain>
    </source>
</reference>
<dbReference type="STRING" id="1108050.A0A0B7G1M1"/>
<protein>
    <recommendedName>
        <fullName evidence="4">HNH nuclease domain-containing protein</fullName>
    </recommendedName>
</protein>
<feature type="compositionally biased region" description="Low complexity" evidence="1">
    <location>
        <begin position="286"/>
        <end position="300"/>
    </location>
</feature>
<feature type="region of interest" description="Disordered" evidence="1">
    <location>
        <begin position="1"/>
        <end position="35"/>
    </location>
</feature>
<keyword evidence="3" id="KW-1185">Reference proteome</keyword>
<evidence type="ECO:0000256" key="1">
    <source>
        <dbReference type="SAM" id="MobiDB-lite"/>
    </source>
</evidence>
<feature type="compositionally biased region" description="Polar residues" evidence="1">
    <location>
        <begin position="1"/>
        <end position="10"/>
    </location>
</feature>
<evidence type="ECO:0000313" key="2">
    <source>
        <dbReference type="EMBL" id="CEL62393.1"/>
    </source>
</evidence>
<sequence length="473" mass="53500">MTSQLESLSASVTTSTPDDTSDSNVGGESTKSQNWWQNAVSASQRTVSNQERPDVFKASLGGRVCLITCEEHPASTIEMCHLIPKSTKGPEIAKLQYAFGRKLNPNCRWFNFYLRSDLHRSFDHATDPGWVLLPTRELAFEINHKISDLLERRRQEGTVGAWPDFRSRDWFPAKRGGYDYEFIPLSMATNNTVICRRSGPGVTHTLYYPPFRNMPLLRSHVHPYAVIINAGKKLATAGMARTSHIPADLLLNVIMIYTTLTEAHQTARSNSLSVQNDYSRRRSPSDTDTAASDAATGTSRDSPRRSPVIRNEDSSTQTTGANDSPLRDFDDLFDNFDDELHEMADDFGYLSRDTLSVSTPNGLGASISKTFIVDRCWSFQNSKRQNCVEWMIEVELARQQSELINPPDEESLHTRMYRSEPPRPPPTKNWHSWTSEFAPWWVVLPEPKDRGVVSSNDWAEIKNFPPLMRKVAP</sequence>
<feature type="compositionally biased region" description="Polar residues" evidence="1">
    <location>
        <begin position="266"/>
        <end position="277"/>
    </location>
</feature>
<accession>A0A0B7G1M1</accession>
<dbReference type="Proteomes" id="UP000059188">
    <property type="component" value="Unassembled WGS sequence"/>
</dbReference>
<feature type="compositionally biased region" description="Polar residues" evidence="1">
    <location>
        <begin position="24"/>
        <end position="35"/>
    </location>
</feature>
<dbReference type="AlphaFoldDB" id="A0A0B7G1M1"/>
<evidence type="ECO:0008006" key="4">
    <source>
        <dbReference type="Google" id="ProtNLM"/>
    </source>
</evidence>
<name>A0A0B7G1M1_THACB</name>
<organism evidence="2 3">
    <name type="scientific">Thanatephorus cucumeris (strain AG1-IB / isolate 7/3/14)</name>
    <name type="common">Lettuce bottom rot fungus</name>
    <name type="synonym">Rhizoctonia solani</name>
    <dbReference type="NCBI Taxonomy" id="1108050"/>
    <lineage>
        <taxon>Eukaryota</taxon>
        <taxon>Fungi</taxon>
        <taxon>Dikarya</taxon>
        <taxon>Basidiomycota</taxon>
        <taxon>Agaricomycotina</taxon>
        <taxon>Agaricomycetes</taxon>
        <taxon>Cantharellales</taxon>
        <taxon>Ceratobasidiaceae</taxon>
        <taxon>Rhizoctonia</taxon>
        <taxon>Rhizoctonia solani AG-1</taxon>
    </lineage>
</organism>
<gene>
    <name evidence="2" type="ORF">RSOLAG1IB_10434</name>
</gene>
<dbReference type="EMBL" id="LN679168">
    <property type="protein sequence ID" value="CEL62393.1"/>
    <property type="molecule type" value="Genomic_DNA"/>
</dbReference>
<dbReference type="OrthoDB" id="3133596at2759"/>